<dbReference type="AlphaFoldDB" id="A0A484LBJ5"/>
<evidence type="ECO:0000256" key="1">
    <source>
        <dbReference type="ARBA" id="ARBA00004191"/>
    </source>
</evidence>
<keyword evidence="4" id="KW-0134">Cell wall</keyword>
<dbReference type="InterPro" id="IPR006626">
    <property type="entry name" value="PbH1"/>
</dbReference>
<keyword evidence="10" id="KW-0961">Cell wall biogenesis/degradation</keyword>
<evidence type="ECO:0000256" key="12">
    <source>
        <dbReference type="PROSITE-ProRule" id="PRU10052"/>
    </source>
</evidence>
<dbReference type="Proteomes" id="UP000595140">
    <property type="component" value="Unassembled WGS sequence"/>
</dbReference>
<keyword evidence="8 13" id="KW-0378">Hydrolase</keyword>
<dbReference type="GO" id="GO:0005975">
    <property type="term" value="P:carbohydrate metabolic process"/>
    <property type="evidence" value="ECO:0007669"/>
    <property type="project" value="InterPro"/>
</dbReference>
<dbReference type="InterPro" id="IPR012334">
    <property type="entry name" value="Pectin_lyas_fold"/>
</dbReference>
<evidence type="ECO:0000256" key="8">
    <source>
        <dbReference type="ARBA" id="ARBA00022801"/>
    </source>
</evidence>
<gene>
    <name evidence="14" type="ORF">CCAM_LOCUS15382</name>
</gene>
<keyword evidence="6" id="KW-0732">Signal</keyword>
<accession>A0A484LBJ5</accession>
<evidence type="ECO:0000313" key="14">
    <source>
        <dbReference type="EMBL" id="VFQ73606.1"/>
    </source>
</evidence>
<organism evidence="14 15">
    <name type="scientific">Cuscuta campestris</name>
    <dbReference type="NCBI Taxonomy" id="132261"/>
    <lineage>
        <taxon>Eukaryota</taxon>
        <taxon>Viridiplantae</taxon>
        <taxon>Streptophyta</taxon>
        <taxon>Embryophyta</taxon>
        <taxon>Tracheophyta</taxon>
        <taxon>Spermatophyta</taxon>
        <taxon>Magnoliopsida</taxon>
        <taxon>eudicotyledons</taxon>
        <taxon>Gunneridae</taxon>
        <taxon>Pentapetalae</taxon>
        <taxon>asterids</taxon>
        <taxon>lamiids</taxon>
        <taxon>Solanales</taxon>
        <taxon>Convolvulaceae</taxon>
        <taxon>Cuscuteae</taxon>
        <taxon>Cuscuta</taxon>
        <taxon>Cuscuta subgen. Grammica</taxon>
        <taxon>Cuscuta sect. Cleistogrammica</taxon>
    </lineage>
</organism>
<evidence type="ECO:0000256" key="6">
    <source>
        <dbReference type="ARBA" id="ARBA00022729"/>
    </source>
</evidence>
<evidence type="ECO:0000256" key="3">
    <source>
        <dbReference type="ARBA" id="ARBA00012736"/>
    </source>
</evidence>
<dbReference type="EMBL" id="OOIL02001236">
    <property type="protein sequence ID" value="VFQ73606.1"/>
    <property type="molecule type" value="Genomic_DNA"/>
</dbReference>
<evidence type="ECO:0000256" key="4">
    <source>
        <dbReference type="ARBA" id="ARBA00022512"/>
    </source>
</evidence>
<dbReference type="Gene3D" id="2.160.20.10">
    <property type="entry name" value="Single-stranded right-handed beta-helix, Pectin lyase-like"/>
    <property type="match status" value="1"/>
</dbReference>
<keyword evidence="5" id="KW-0964">Secreted</keyword>
<dbReference type="SMART" id="SM00710">
    <property type="entry name" value="PbH1"/>
    <property type="match status" value="5"/>
</dbReference>
<feature type="active site" evidence="12">
    <location>
        <position position="273"/>
    </location>
</feature>
<dbReference type="InterPro" id="IPR011050">
    <property type="entry name" value="Pectin_lyase_fold/virulence"/>
</dbReference>
<protein>
    <recommendedName>
        <fullName evidence="3">endo-polygalacturonase</fullName>
        <ecNumber evidence="3">3.2.1.15</ecNumber>
    </recommendedName>
</protein>
<reference evidence="14 15" key="1">
    <citation type="submission" date="2018-04" db="EMBL/GenBank/DDBJ databases">
        <authorList>
            <person name="Vogel A."/>
        </authorList>
    </citation>
    <scope>NUCLEOTIDE SEQUENCE [LARGE SCALE GENOMIC DNA]</scope>
</reference>
<dbReference type="SUPFAM" id="SSF51126">
    <property type="entry name" value="Pectin lyase-like"/>
    <property type="match status" value="1"/>
</dbReference>
<evidence type="ECO:0000313" key="15">
    <source>
        <dbReference type="Proteomes" id="UP000595140"/>
    </source>
</evidence>
<evidence type="ECO:0000256" key="9">
    <source>
        <dbReference type="ARBA" id="ARBA00023295"/>
    </source>
</evidence>
<name>A0A484LBJ5_9ASTE</name>
<dbReference type="FunFam" id="2.160.20.10:FF:000032">
    <property type="entry name" value="Pectin lyase-like superfamily protein"/>
    <property type="match status" value="1"/>
</dbReference>
<dbReference type="Pfam" id="PF00295">
    <property type="entry name" value="Glyco_hydro_28"/>
    <property type="match status" value="1"/>
</dbReference>
<evidence type="ECO:0000256" key="5">
    <source>
        <dbReference type="ARBA" id="ARBA00022525"/>
    </source>
</evidence>
<comment type="similarity">
    <text evidence="2 13">Belongs to the glycosyl hydrolase 28 family.</text>
</comment>
<dbReference type="PROSITE" id="PS00502">
    <property type="entry name" value="POLYGALACTURONASE"/>
    <property type="match status" value="1"/>
</dbReference>
<keyword evidence="7" id="KW-0677">Repeat</keyword>
<dbReference type="PANTHER" id="PTHR31375">
    <property type="match status" value="1"/>
</dbReference>
<evidence type="ECO:0000256" key="2">
    <source>
        <dbReference type="ARBA" id="ARBA00008834"/>
    </source>
</evidence>
<comment type="catalytic activity">
    <reaction evidence="11">
        <text>(1,4-alpha-D-galacturonosyl)n+m + H2O = (1,4-alpha-D-galacturonosyl)n + (1,4-alpha-D-galacturonosyl)m.</text>
        <dbReference type="EC" id="3.2.1.15"/>
    </reaction>
</comment>
<dbReference type="OrthoDB" id="187139at2759"/>
<sequence length="429" mass="46569">MNLLRENISYRENDAFWGHHDVFCTCSSAFSSLAENSCQSVIIGSESSLNVLDYGAIGDGITDDSRAFLSAWKDACSWSGDTRLLFTIPQNYNFLLYPITFRGPCNSQNVHFLIMGTIVAPKSPSIWAERDESQWIAFQDVIGLQVYGPGKIDGNGKAWWDQSCRDHPNLEGCKDLAPTALKLISCNGGSLSNMKFTNSPQSHVLLLGCNGFRVDNLKIESPRDSPNTDGIHIHSSHHITITNSNISSGDDCVSIGDYTSDVFINNVACGPGHGISIGSLGKSGNFVQVENIHVSNAFLYGTTNGARIKTWQVGRGYVKDVIFENLFMNSVDNPIIIDQFYCDSRESCQETMGSGGVEISGVVFRNIYGTSSTDVTVNLNCSRSTPCTDITLQFVQLGSASPGSLVSAHCDNAYGQEFVVVPGPCLLDS</sequence>
<evidence type="ECO:0000256" key="7">
    <source>
        <dbReference type="ARBA" id="ARBA00022737"/>
    </source>
</evidence>
<dbReference type="EC" id="3.2.1.15" evidence="3"/>
<evidence type="ECO:0000256" key="11">
    <source>
        <dbReference type="ARBA" id="ARBA00034074"/>
    </source>
</evidence>
<dbReference type="InterPro" id="IPR000743">
    <property type="entry name" value="Glyco_hydro_28"/>
</dbReference>
<evidence type="ECO:0000256" key="10">
    <source>
        <dbReference type="ARBA" id="ARBA00023316"/>
    </source>
</evidence>
<comment type="subcellular location">
    <subcellularLocation>
        <location evidence="1">Secreted</location>
        <location evidence="1">Cell wall</location>
    </subcellularLocation>
</comment>
<keyword evidence="9 13" id="KW-0326">Glycosidase</keyword>
<evidence type="ECO:0000256" key="13">
    <source>
        <dbReference type="RuleBase" id="RU361169"/>
    </source>
</evidence>
<dbReference type="GO" id="GO:0004650">
    <property type="term" value="F:polygalacturonase activity"/>
    <property type="evidence" value="ECO:0007669"/>
    <property type="project" value="UniProtKB-EC"/>
</dbReference>
<keyword evidence="15" id="KW-1185">Reference proteome</keyword>
<proteinExistence type="inferred from homology"/>
<dbReference type="GO" id="GO:0071555">
    <property type="term" value="P:cell wall organization"/>
    <property type="evidence" value="ECO:0007669"/>
    <property type="project" value="UniProtKB-KW"/>
</dbReference>